<gene>
    <name evidence="3" type="ORF">FOL46_008585</name>
</gene>
<feature type="region of interest" description="Disordered" evidence="2">
    <location>
        <begin position="87"/>
        <end position="120"/>
    </location>
</feature>
<accession>A0A7J6MX18</accession>
<dbReference type="EMBL" id="JABANN010000007">
    <property type="protein sequence ID" value="KAF4675974.1"/>
    <property type="molecule type" value="Genomic_DNA"/>
</dbReference>
<evidence type="ECO:0000313" key="3">
    <source>
        <dbReference type="EMBL" id="KAF4675974.1"/>
    </source>
</evidence>
<protein>
    <submittedName>
        <fullName evidence="3">Uncharacterized protein</fullName>
    </submittedName>
</protein>
<organism evidence="3 4">
    <name type="scientific">Perkinsus olseni</name>
    <name type="common">Perkinsus atlanticus</name>
    <dbReference type="NCBI Taxonomy" id="32597"/>
    <lineage>
        <taxon>Eukaryota</taxon>
        <taxon>Sar</taxon>
        <taxon>Alveolata</taxon>
        <taxon>Perkinsozoa</taxon>
        <taxon>Perkinsea</taxon>
        <taxon>Perkinsida</taxon>
        <taxon>Perkinsidae</taxon>
        <taxon>Perkinsus</taxon>
    </lineage>
</organism>
<feature type="coiled-coil region" evidence="1">
    <location>
        <begin position="309"/>
        <end position="403"/>
    </location>
</feature>
<feature type="region of interest" description="Disordered" evidence="2">
    <location>
        <begin position="914"/>
        <end position="935"/>
    </location>
</feature>
<dbReference type="AlphaFoldDB" id="A0A7J6MX18"/>
<feature type="coiled-coil region" evidence="1">
    <location>
        <begin position="1008"/>
        <end position="1042"/>
    </location>
</feature>
<keyword evidence="1" id="KW-0175">Coiled coil</keyword>
<dbReference type="PANTHER" id="PTHR23159:SF60">
    <property type="entry name" value="SPINDLE ASSEMBLY ABNORMAL PROTEIN 4"/>
    <property type="match status" value="1"/>
</dbReference>
<evidence type="ECO:0000256" key="1">
    <source>
        <dbReference type="SAM" id="Coils"/>
    </source>
</evidence>
<feature type="coiled-coil region" evidence="1">
    <location>
        <begin position="442"/>
        <end position="637"/>
    </location>
</feature>
<feature type="coiled-coil region" evidence="1">
    <location>
        <begin position="777"/>
        <end position="855"/>
    </location>
</feature>
<evidence type="ECO:0000256" key="2">
    <source>
        <dbReference type="SAM" id="MobiDB-lite"/>
    </source>
</evidence>
<feature type="coiled-coil region" evidence="1">
    <location>
        <begin position="662"/>
        <end position="703"/>
    </location>
</feature>
<dbReference type="PANTHER" id="PTHR23159">
    <property type="entry name" value="CENTROSOMAL PROTEIN 2"/>
    <property type="match status" value="1"/>
</dbReference>
<proteinExistence type="predicted"/>
<feature type="region of interest" description="Disordered" evidence="2">
    <location>
        <begin position="174"/>
        <end position="201"/>
    </location>
</feature>
<comment type="caution">
    <text evidence="3">The sequence shown here is derived from an EMBL/GenBank/DDBJ whole genome shotgun (WGS) entry which is preliminary data.</text>
</comment>
<dbReference type="Proteomes" id="UP000572268">
    <property type="component" value="Unassembled WGS sequence"/>
</dbReference>
<name>A0A7J6MX18_PEROL</name>
<sequence length="1107" mass="123079">MDQALQPNTQGCTQFVSNTFKKEKCRDCGLLWNYHEGIIDEGLLAQFRKKASPVPKASPVGVSAKQLKEEKRNALLAKKKAAQQSKDDWFFSGAPPASSPTLRPVMGQSQSATTFDLPDQHDVDDEDDDFKFFSGEALRARQQSEPALRPPSNVGMFKCVNLLDMEDLVAEDVVTQPSSSQVTRTGTPQELSDPALDKDPYNTSMSTNDIESSLPCPTLVASSPSVVSHKAAPLPGGDGTPLGEKVFLLEQRLRDAQAEKEIAVDIVKDELAQEKSRSVELSSTVESQAKVIGELNLKLESLEIGASTNTNERERLAQLDHSLKELERKSKAEAEVSATRIAQLENELSMRESEMNGLREAAAEAKSEVGELRRLAEDTGALRQQEDKLVSDYRERIEGLQEQARAVPHLKAEVAALTTRASELSTALHTRDEEARKQEHLVEEQRSRTARLESRVEQLQLSLEETSARAESFQQVAERDAALCQQLRCQLREQEEQSAQSQQELKECQVRIAQLQADTAAIEGLKNTAAEAESNIRQLKDRNEQQEEELEQRKCFRISKLSGALELANLQSQLVELTSAKSRLEEAVIVGNRTHAEELEKLSTEKAAQKEAMEEKLRTADNEIQRHKEEMKGIRSQLAHGLKVEKELLQTRAALEESKKIRDEQAEELASKAKAVAAYEEENARLSSRSADLEQRVQSFESSEAELRAMHEKARAEGIRQLEEIEALRKRTDQQQIDLEISKKALADSERKLDDVAGPAHAVEDLKACLSARESEVADLKSHIEEETSAREAEKEQIRVANASEMEGLRRTLETAYTSEKAQMQARLSEAKDELASLQERHDSATAELDTLRAAAAVEDATAEDLSKMQSSTLESVLADQQLYFNNILAALHKASLSSQGLTYSTTLGPPPQASFGGSIPTGVSSAHSSVPGSPDPEMAWYTEDEEFLPKRRSSLDRNNHPARAPSSANVYSMNDEVERIDTAAAAVPHDASPQDGVMISRRVSEVVERLIEQLREAQRGRLRIESELEECQRELDLRRAEAARPYFAEVLRCRWPFSRADAPSNRTTHSSELRNLMSLRDLEVGIVRDRPNGRARVSSSHSEESG</sequence>
<feature type="compositionally biased region" description="Polar residues" evidence="2">
    <location>
        <begin position="175"/>
        <end position="190"/>
    </location>
</feature>
<feature type="compositionally biased region" description="Polar residues" evidence="2">
    <location>
        <begin position="922"/>
        <end position="932"/>
    </location>
</feature>
<evidence type="ECO:0000313" key="4">
    <source>
        <dbReference type="Proteomes" id="UP000572268"/>
    </source>
</evidence>
<reference evidence="3 4" key="1">
    <citation type="submission" date="2020-04" db="EMBL/GenBank/DDBJ databases">
        <title>Perkinsus olseni comparative genomics.</title>
        <authorList>
            <person name="Bogema D.R."/>
        </authorList>
    </citation>
    <scope>NUCLEOTIDE SEQUENCE [LARGE SCALE GENOMIC DNA]</scope>
    <source>
        <strain evidence="3">ATCC PRA-31</strain>
    </source>
</reference>